<feature type="transmembrane region" description="Helical" evidence="2">
    <location>
        <begin position="401"/>
        <end position="420"/>
    </location>
</feature>
<dbReference type="Proteomes" id="UP001194580">
    <property type="component" value="Unassembled WGS sequence"/>
</dbReference>
<sequence length="535" mass="56790">MTTDVAQTKFYGISNAERYQSTGADGFHRNMVLVKSNTSPYNIHTTSWSFISSYSSLNLSVKSGTPVIAGCAVDSRGVVTYVAAHYIYDPAEPYSKYFTALRYDPAGTLDPTLSQGTGSWTTATLNPTFGPMTVKKISLYYTTVEGVETLNMALVDDPVSVSDDSIIFGVYDTATSTFNPTGRWPMPYMTYGIVQAFLVRGNEMYYQTIGASSKLSVYSLSNVATGTPTLLRSYSSPCADSGIQTRLAILQNTLYMICAHKYREPIDTLSIIKDVTKADSKFEPSTIFNTTIIDVEYFVTIGSNNASIGGQPFALIGRRAGYDPAKLQYSLLLAGPKFGIIEGGVDAIIPENFGTDDSKTTSGVYPRPTHGGDGGSGGSGGSGGEDGTNVVVVIGKLPVKIIIIIVVAALFVGCGILALLGKYLGGCCIIIKNAITGETPEIGVVKVENLELPETKQDDTAGSGADGLSYLAPDQQQPPAQDNGLAYLLIENQTAPASYNHVPPSSTPVSAVPLTPSVTDSPPSPSIPRHSRPDI</sequence>
<feature type="region of interest" description="Disordered" evidence="1">
    <location>
        <begin position="358"/>
        <end position="383"/>
    </location>
</feature>
<organism evidence="3 4">
    <name type="scientific">Linnemannia exigua</name>
    <dbReference type="NCBI Taxonomy" id="604196"/>
    <lineage>
        <taxon>Eukaryota</taxon>
        <taxon>Fungi</taxon>
        <taxon>Fungi incertae sedis</taxon>
        <taxon>Mucoromycota</taxon>
        <taxon>Mortierellomycotina</taxon>
        <taxon>Mortierellomycetes</taxon>
        <taxon>Mortierellales</taxon>
        <taxon>Mortierellaceae</taxon>
        <taxon>Linnemannia</taxon>
    </lineage>
</organism>
<gene>
    <name evidence="3" type="ORF">BGZ95_008499</name>
</gene>
<keyword evidence="2" id="KW-0812">Transmembrane</keyword>
<keyword evidence="2" id="KW-0472">Membrane</keyword>
<accession>A0AAD4H9R6</accession>
<comment type="caution">
    <text evidence="3">The sequence shown here is derived from an EMBL/GenBank/DDBJ whole genome shotgun (WGS) entry which is preliminary data.</text>
</comment>
<feature type="compositionally biased region" description="Low complexity" evidence="1">
    <location>
        <begin position="472"/>
        <end position="482"/>
    </location>
</feature>
<dbReference type="AlphaFoldDB" id="A0AAD4H9R6"/>
<reference evidence="3" key="1">
    <citation type="journal article" date="2020" name="Fungal Divers.">
        <title>Resolving the Mortierellaceae phylogeny through synthesis of multi-gene phylogenetics and phylogenomics.</title>
        <authorList>
            <person name="Vandepol N."/>
            <person name="Liber J."/>
            <person name="Desiro A."/>
            <person name="Na H."/>
            <person name="Kennedy M."/>
            <person name="Barry K."/>
            <person name="Grigoriev I.V."/>
            <person name="Miller A.N."/>
            <person name="O'Donnell K."/>
            <person name="Stajich J.E."/>
            <person name="Bonito G."/>
        </authorList>
    </citation>
    <scope>NUCLEOTIDE SEQUENCE</scope>
    <source>
        <strain evidence="3">NRRL 28262</strain>
    </source>
</reference>
<keyword evidence="2" id="KW-1133">Transmembrane helix</keyword>
<evidence type="ECO:0000256" key="1">
    <source>
        <dbReference type="SAM" id="MobiDB-lite"/>
    </source>
</evidence>
<feature type="region of interest" description="Disordered" evidence="1">
    <location>
        <begin position="498"/>
        <end position="535"/>
    </location>
</feature>
<feature type="compositionally biased region" description="Gly residues" evidence="1">
    <location>
        <begin position="371"/>
        <end position="383"/>
    </location>
</feature>
<proteinExistence type="predicted"/>
<evidence type="ECO:0000313" key="4">
    <source>
        <dbReference type="Proteomes" id="UP001194580"/>
    </source>
</evidence>
<protein>
    <submittedName>
        <fullName evidence="3">Uncharacterized protein</fullName>
    </submittedName>
</protein>
<feature type="region of interest" description="Disordered" evidence="1">
    <location>
        <begin position="454"/>
        <end position="483"/>
    </location>
</feature>
<dbReference type="EMBL" id="JAAAIL010000045">
    <property type="protein sequence ID" value="KAG0280827.1"/>
    <property type="molecule type" value="Genomic_DNA"/>
</dbReference>
<keyword evidence="4" id="KW-1185">Reference proteome</keyword>
<name>A0AAD4H9R6_9FUNG</name>
<feature type="compositionally biased region" description="Low complexity" evidence="1">
    <location>
        <begin position="502"/>
        <end position="521"/>
    </location>
</feature>
<evidence type="ECO:0000313" key="3">
    <source>
        <dbReference type="EMBL" id="KAG0280827.1"/>
    </source>
</evidence>
<evidence type="ECO:0000256" key="2">
    <source>
        <dbReference type="SAM" id="Phobius"/>
    </source>
</evidence>